<protein>
    <recommendedName>
        <fullName evidence="8">Scarecrow-like protein 8</fullName>
    </recommendedName>
</protein>
<dbReference type="PANTHER" id="PTHR31636">
    <property type="entry name" value="OSJNBA0084A10.13 PROTEIN-RELATED"/>
    <property type="match status" value="1"/>
</dbReference>
<keyword evidence="4" id="KW-0175">Coiled coil</keyword>
<dbReference type="Proteomes" id="UP000775213">
    <property type="component" value="Unassembled WGS sequence"/>
</dbReference>
<sequence length="688" mass="73002">MELRASSSGPTELRTLGGGLAELKALGSGLVELRKSSGGPAELRMSGGGPAELRTSGGGPAELRTSGGGPMELRGFLPPSPETEAGDRSQHRRRMASGFPGRDLRGGFGFGAGSAVQMQYQQRSDGGAAIGAAGLLKRSLTEMERQQQMQHAIYLRSVKQKTHFASPTPVSHISAADLSAASTTTTSSILSSLSSASASVPFVGQGIPNSTTWSFQATFADAEIASEKKSSMTTRLLELERQLLDDEEEELSISGSAVTSNEWSETMEKLMSPPPPPPPIAAVVNLYPLSPSPTTSSTSSSGSSSSCTPSSATPSRQMLLDTVTAITEGNQETATANLAVLKRTANPRGDPEQRLTAMMVAALVSRINPPAPGSSLPVADVCSAEHQAASHLLYEASPCFKLGLMAANLAILEATKDNPKIHILDFDIGQGSQLASLIHAFSERHRQRSPALPPPCIKITSVCPLQGSDTTNLRIVGDRLAKLAESRGVGLRFNIVNSRTQELNQTTLLCEPGEALAVNFAFFLSRVADESVSTANPRDELLRRVKSLSPRVVTLVEQEMNGNTAPFATRFTEACAHFGALLESLDATAARESTERARVEACLARKAANSIAREGADRVERCELYGKWRARMGMAGLNPVPLGSIVSEPVKLRLSSLRNNPGFTIKEEAAWLGCGWMGRVLTVASAWR</sequence>
<accession>A0AAV7FYD3</accession>
<feature type="coiled-coil region" evidence="4">
    <location>
        <begin position="222"/>
        <end position="249"/>
    </location>
</feature>
<keyword evidence="2" id="KW-0804">Transcription</keyword>
<evidence type="ECO:0000256" key="5">
    <source>
        <dbReference type="SAM" id="MobiDB-lite"/>
    </source>
</evidence>
<dbReference type="EMBL" id="JAGFBR010000019">
    <property type="protein sequence ID" value="KAH0448385.1"/>
    <property type="molecule type" value="Genomic_DNA"/>
</dbReference>
<evidence type="ECO:0000313" key="6">
    <source>
        <dbReference type="EMBL" id="KAH0448385.1"/>
    </source>
</evidence>
<evidence type="ECO:0000256" key="1">
    <source>
        <dbReference type="ARBA" id="ARBA00023015"/>
    </source>
</evidence>
<feature type="region of interest" description="Leucine repeat II (LRII)" evidence="3">
    <location>
        <begin position="475"/>
        <end position="507"/>
    </location>
</feature>
<feature type="region of interest" description="Disordered" evidence="5">
    <location>
        <begin position="35"/>
        <end position="61"/>
    </location>
</feature>
<comment type="similarity">
    <text evidence="3">Belongs to the GRAS family.</text>
</comment>
<evidence type="ECO:0000256" key="2">
    <source>
        <dbReference type="ARBA" id="ARBA00023163"/>
    </source>
</evidence>
<dbReference type="PROSITE" id="PS50985">
    <property type="entry name" value="GRAS"/>
    <property type="match status" value="1"/>
</dbReference>
<evidence type="ECO:0008006" key="8">
    <source>
        <dbReference type="Google" id="ProtNLM"/>
    </source>
</evidence>
<feature type="short sequence motif" description="VHIID" evidence="3">
    <location>
        <begin position="421"/>
        <end position="425"/>
    </location>
</feature>
<feature type="region of interest" description="SAW" evidence="3">
    <location>
        <begin position="612"/>
        <end position="688"/>
    </location>
</feature>
<feature type="region of interest" description="Disordered" evidence="5">
    <location>
        <begin position="267"/>
        <end position="316"/>
    </location>
</feature>
<reference evidence="6 7" key="1">
    <citation type="journal article" date="2021" name="Hortic Res">
        <title>Chromosome-scale assembly of the Dendrobium chrysotoxum genome enhances the understanding of orchid evolution.</title>
        <authorList>
            <person name="Zhang Y."/>
            <person name="Zhang G.Q."/>
            <person name="Zhang D."/>
            <person name="Liu X.D."/>
            <person name="Xu X.Y."/>
            <person name="Sun W.H."/>
            <person name="Yu X."/>
            <person name="Zhu X."/>
            <person name="Wang Z.W."/>
            <person name="Zhao X."/>
            <person name="Zhong W.Y."/>
            <person name="Chen H."/>
            <person name="Yin W.L."/>
            <person name="Huang T."/>
            <person name="Niu S.C."/>
            <person name="Liu Z.J."/>
        </authorList>
    </citation>
    <scope>NUCLEOTIDE SEQUENCE [LARGE SCALE GENOMIC DNA]</scope>
    <source>
        <strain evidence="6">Lindl</strain>
    </source>
</reference>
<proteinExistence type="inferred from homology"/>
<evidence type="ECO:0000313" key="7">
    <source>
        <dbReference type="Proteomes" id="UP000775213"/>
    </source>
</evidence>
<dbReference type="InterPro" id="IPR005202">
    <property type="entry name" value="TF_GRAS"/>
</dbReference>
<dbReference type="AlphaFoldDB" id="A0AAV7FYD3"/>
<name>A0AAV7FYD3_DENCH</name>
<evidence type="ECO:0000256" key="4">
    <source>
        <dbReference type="SAM" id="Coils"/>
    </source>
</evidence>
<feature type="compositionally biased region" description="Gly residues" evidence="5">
    <location>
        <begin position="46"/>
        <end position="61"/>
    </location>
</feature>
<evidence type="ECO:0000256" key="3">
    <source>
        <dbReference type="PROSITE-ProRule" id="PRU01191"/>
    </source>
</evidence>
<comment type="caution">
    <text evidence="6">The sequence shown here is derived from an EMBL/GenBank/DDBJ whole genome shotgun (WGS) entry which is preliminary data.</text>
</comment>
<keyword evidence="7" id="KW-1185">Reference proteome</keyword>
<feature type="region of interest" description="Disordered" evidence="5">
    <location>
        <begin position="78"/>
        <end position="102"/>
    </location>
</feature>
<keyword evidence="1" id="KW-0805">Transcription regulation</keyword>
<organism evidence="6 7">
    <name type="scientific">Dendrobium chrysotoxum</name>
    <name type="common">Orchid</name>
    <dbReference type="NCBI Taxonomy" id="161865"/>
    <lineage>
        <taxon>Eukaryota</taxon>
        <taxon>Viridiplantae</taxon>
        <taxon>Streptophyta</taxon>
        <taxon>Embryophyta</taxon>
        <taxon>Tracheophyta</taxon>
        <taxon>Spermatophyta</taxon>
        <taxon>Magnoliopsida</taxon>
        <taxon>Liliopsida</taxon>
        <taxon>Asparagales</taxon>
        <taxon>Orchidaceae</taxon>
        <taxon>Epidendroideae</taxon>
        <taxon>Malaxideae</taxon>
        <taxon>Dendrobiinae</taxon>
        <taxon>Dendrobium</taxon>
    </lineage>
</organism>
<gene>
    <name evidence="6" type="ORF">IEQ34_022185</name>
</gene>
<dbReference type="Pfam" id="PF03514">
    <property type="entry name" value="GRAS"/>
    <property type="match status" value="1"/>
</dbReference>
<comment type="caution">
    <text evidence="3">Lacks conserved residue(s) required for the propagation of feature annotation.</text>
</comment>
<feature type="compositionally biased region" description="Low complexity" evidence="5">
    <location>
        <begin position="288"/>
        <end position="315"/>
    </location>
</feature>